<organism evidence="1 2">
    <name type="scientific">Diphasiastrum complanatum</name>
    <name type="common">Issler's clubmoss</name>
    <name type="synonym">Lycopodium complanatum</name>
    <dbReference type="NCBI Taxonomy" id="34168"/>
    <lineage>
        <taxon>Eukaryota</taxon>
        <taxon>Viridiplantae</taxon>
        <taxon>Streptophyta</taxon>
        <taxon>Embryophyta</taxon>
        <taxon>Tracheophyta</taxon>
        <taxon>Lycopodiopsida</taxon>
        <taxon>Lycopodiales</taxon>
        <taxon>Lycopodiaceae</taxon>
        <taxon>Lycopodioideae</taxon>
        <taxon>Diphasiastrum</taxon>
    </lineage>
</organism>
<evidence type="ECO:0000313" key="2">
    <source>
        <dbReference type="Proteomes" id="UP001162992"/>
    </source>
</evidence>
<dbReference type="Proteomes" id="UP001162992">
    <property type="component" value="Chromosome 20"/>
</dbReference>
<keyword evidence="2" id="KW-1185">Reference proteome</keyword>
<dbReference type="EMBL" id="CM055111">
    <property type="protein sequence ID" value="KAJ7519520.1"/>
    <property type="molecule type" value="Genomic_DNA"/>
</dbReference>
<proteinExistence type="predicted"/>
<name>A0ACC2APP6_DIPCM</name>
<gene>
    <name evidence="1" type="ORF">O6H91_20G042800</name>
</gene>
<protein>
    <submittedName>
        <fullName evidence="1">Uncharacterized protein</fullName>
    </submittedName>
</protein>
<reference evidence="2" key="1">
    <citation type="journal article" date="2024" name="Proc. Natl. Acad. Sci. U.S.A.">
        <title>Extraordinary preservation of gene collinearity over three hundred million years revealed in homosporous lycophytes.</title>
        <authorList>
            <person name="Li C."/>
            <person name="Wickell D."/>
            <person name="Kuo L.Y."/>
            <person name="Chen X."/>
            <person name="Nie B."/>
            <person name="Liao X."/>
            <person name="Peng D."/>
            <person name="Ji J."/>
            <person name="Jenkins J."/>
            <person name="Williams M."/>
            <person name="Shu S."/>
            <person name="Plott C."/>
            <person name="Barry K."/>
            <person name="Rajasekar S."/>
            <person name="Grimwood J."/>
            <person name="Han X."/>
            <person name="Sun S."/>
            <person name="Hou Z."/>
            <person name="He W."/>
            <person name="Dai G."/>
            <person name="Sun C."/>
            <person name="Schmutz J."/>
            <person name="Leebens-Mack J.H."/>
            <person name="Li F.W."/>
            <person name="Wang L."/>
        </authorList>
    </citation>
    <scope>NUCLEOTIDE SEQUENCE [LARGE SCALE GENOMIC DNA]</scope>
    <source>
        <strain evidence="2">cv. PW_Plant_1</strain>
    </source>
</reference>
<evidence type="ECO:0000313" key="1">
    <source>
        <dbReference type="EMBL" id="KAJ7519520.1"/>
    </source>
</evidence>
<sequence>MAQVRGGGAACSAAPPGRFSAGSNLGCQQQQRQLWRPAKEVLQFLTECALPPPPLAITMGSSDDTSHAKPDAFAAADADAPVNAKRPPPARWEPPAQMKIMRAAASSSCSSEGVTSDQLAPGASGICNESLNEKAAGNGTVQTESINSQDFSPKPSVGSNSYCGKSDNFMQAAASSDCSPRAPGQATIDIWQFPRPSKTPSPKTISSGQSTQQLPPPHRTCGQSKIPGEERLTTKGTFSAGEIKRHLSWDRNPVTSRTSPKNTNAFARAACNQSTGWAPQPTLQRTVGLSPVNMKASGYETCVAQNNSFGAFASVGRDEIFNKEAPQVFSTTQKSMESLKSDNAGNPSMIDVNVSNSFAALQENITKPQIEGSTAIQVEVTNAVSENDQPAALDLLVNAVQVASGTSSVAGDKAVNCDKEAGAENRVSDNSTKVENLSYFVHGRIPFKQKRITRRAKSAYQKSQNAHKDNVATNPVPNAIPPCPQGCVQANLEGNAQEQANSFQKPESPNLMHGREKNEKQIHQQHKSLEAILFGYDSPIVQLRRGRTKILPSRYDDTMINTATKRSRSRNFRRNSDIWRLNE</sequence>
<comment type="caution">
    <text evidence="1">The sequence shown here is derived from an EMBL/GenBank/DDBJ whole genome shotgun (WGS) entry which is preliminary data.</text>
</comment>
<accession>A0ACC2APP6</accession>